<dbReference type="SUPFAM" id="SSF53756">
    <property type="entry name" value="UDP-Glycosyltransferase/glycogen phosphorylase"/>
    <property type="match status" value="1"/>
</dbReference>
<sequence length="366" mass="42105">MKKKKILLLSDDLRMASGVGTVSKEFVLGTINKYDWVQIGGAIKHPDIGKVFDMKDDIRKEFPDVDNPYLMIYPTSGYGDPDLLRSLIVREKPDALMIYTDPRFWVWLYQMEHEIRSKIPIFYYNIWDDLPYPMWNEPYYESCDLIMNISKQTYNIVDNVRQNLPVNDWNNTYVPHGINQDVFKPISIDDKGYQQFLKESKHPIDYYEFVVFYNARNIRRKLPGDVILAFSTFVDMIPEEKRDKCLLLMHTSPVDENGTDLLAVADALANDKMVQFSSGKLAPEQLNYLYNMADVTINLASNEGFGLGTAESVMAGTPMIVNVTGGMQDQCGFALDGKYLTAEDYSDIHSLHDRKKWENNPKLTHG</sequence>
<name>A0A382CHE2_9ZZZZ</name>
<proteinExistence type="predicted"/>
<organism evidence="2">
    <name type="scientific">marine metagenome</name>
    <dbReference type="NCBI Taxonomy" id="408172"/>
    <lineage>
        <taxon>unclassified sequences</taxon>
        <taxon>metagenomes</taxon>
        <taxon>ecological metagenomes</taxon>
    </lineage>
</organism>
<protein>
    <recommendedName>
        <fullName evidence="1">Glycosyl transferase family 1 domain-containing protein</fullName>
    </recommendedName>
</protein>
<feature type="non-terminal residue" evidence="2">
    <location>
        <position position="366"/>
    </location>
</feature>
<dbReference type="InterPro" id="IPR001296">
    <property type="entry name" value="Glyco_trans_1"/>
</dbReference>
<accession>A0A382CHE2</accession>
<gene>
    <name evidence="2" type="ORF">METZ01_LOCUS178349</name>
</gene>
<dbReference type="AlphaFoldDB" id="A0A382CHE2"/>
<dbReference type="EMBL" id="UINC01034523">
    <property type="protein sequence ID" value="SVB25495.1"/>
    <property type="molecule type" value="Genomic_DNA"/>
</dbReference>
<reference evidence="2" key="1">
    <citation type="submission" date="2018-05" db="EMBL/GenBank/DDBJ databases">
        <authorList>
            <person name="Lanie J.A."/>
            <person name="Ng W.-L."/>
            <person name="Kazmierczak K.M."/>
            <person name="Andrzejewski T.M."/>
            <person name="Davidsen T.M."/>
            <person name="Wayne K.J."/>
            <person name="Tettelin H."/>
            <person name="Glass J.I."/>
            <person name="Rusch D."/>
            <person name="Podicherti R."/>
            <person name="Tsui H.-C.T."/>
            <person name="Winkler M.E."/>
        </authorList>
    </citation>
    <scope>NUCLEOTIDE SEQUENCE</scope>
</reference>
<dbReference type="Pfam" id="PF00534">
    <property type="entry name" value="Glycos_transf_1"/>
    <property type="match status" value="1"/>
</dbReference>
<dbReference type="Gene3D" id="3.40.50.2000">
    <property type="entry name" value="Glycogen Phosphorylase B"/>
    <property type="match status" value="1"/>
</dbReference>
<feature type="domain" description="Glycosyl transferase family 1" evidence="1">
    <location>
        <begin position="261"/>
        <end position="332"/>
    </location>
</feature>
<evidence type="ECO:0000259" key="1">
    <source>
        <dbReference type="Pfam" id="PF00534"/>
    </source>
</evidence>
<evidence type="ECO:0000313" key="2">
    <source>
        <dbReference type="EMBL" id="SVB25495.1"/>
    </source>
</evidence>
<dbReference type="GO" id="GO:0016757">
    <property type="term" value="F:glycosyltransferase activity"/>
    <property type="evidence" value="ECO:0007669"/>
    <property type="project" value="InterPro"/>
</dbReference>